<dbReference type="RefSeq" id="WP_306842143.1">
    <property type="nucleotide sequence ID" value="NZ_JAUSRL010000002.1"/>
</dbReference>
<sequence length="125" mass="13914">MKAWTLFFVILFLNIYEQHHISTWFITGNGFLQNSTKPIVKDHHNFTRSFTGAVQKIATSSINALENGAFCFQTFENNKKLTTTGTGTGISAQKINSCPLAKIKSKGNYPKETIAETTLIKANLI</sequence>
<protein>
    <submittedName>
        <fullName evidence="1">Uncharacterized protein</fullName>
    </submittedName>
</protein>
<gene>
    <name evidence="1" type="ORF">J2T04_001260</name>
</gene>
<accession>A0ABT9SKM0</accession>
<keyword evidence="2" id="KW-1185">Reference proteome</keyword>
<dbReference type="EMBL" id="JAUSRL010000002">
    <property type="protein sequence ID" value="MDP9959381.1"/>
    <property type="molecule type" value="Genomic_DNA"/>
</dbReference>
<reference evidence="1 2" key="1">
    <citation type="submission" date="2023-07" db="EMBL/GenBank/DDBJ databases">
        <title>Sorghum-associated microbial communities from plants grown in Nebraska, USA.</title>
        <authorList>
            <person name="Schachtman D."/>
        </authorList>
    </citation>
    <scope>NUCLEOTIDE SEQUENCE [LARGE SCALE GENOMIC DNA]</scope>
    <source>
        <strain evidence="1 2">CC351</strain>
    </source>
</reference>
<organism evidence="1 2">
    <name type="scientific">Chryseobacterium lathyri</name>
    <dbReference type="NCBI Taxonomy" id="395933"/>
    <lineage>
        <taxon>Bacteria</taxon>
        <taxon>Pseudomonadati</taxon>
        <taxon>Bacteroidota</taxon>
        <taxon>Flavobacteriia</taxon>
        <taxon>Flavobacteriales</taxon>
        <taxon>Weeksellaceae</taxon>
        <taxon>Chryseobacterium group</taxon>
        <taxon>Chryseobacterium</taxon>
    </lineage>
</organism>
<evidence type="ECO:0000313" key="2">
    <source>
        <dbReference type="Proteomes" id="UP001235513"/>
    </source>
</evidence>
<name>A0ABT9SKM0_9FLAO</name>
<proteinExistence type="predicted"/>
<dbReference type="Proteomes" id="UP001235513">
    <property type="component" value="Unassembled WGS sequence"/>
</dbReference>
<evidence type="ECO:0000313" key="1">
    <source>
        <dbReference type="EMBL" id="MDP9959381.1"/>
    </source>
</evidence>
<comment type="caution">
    <text evidence="1">The sequence shown here is derived from an EMBL/GenBank/DDBJ whole genome shotgun (WGS) entry which is preliminary data.</text>
</comment>